<dbReference type="EMBL" id="MCFF01000001">
    <property type="protein sequence ID" value="ORZ29005.1"/>
    <property type="molecule type" value="Genomic_DNA"/>
</dbReference>
<dbReference type="SUPFAM" id="SSF52047">
    <property type="entry name" value="RNI-like"/>
    <property type="match status" value="1"/>
</dbReference>
<dbReference type="SUPFAM" id="SSF81383">
    <property type="entry name" value="F-box domain"/>
    <property type="match status" value="1"/>
</dbReference>
<evidence type="ECO:0000313" key="3">
    <source>
        <dbReference type="Proteomes" id="UP000193648"/>
    </source>
</evidence>
<feature type="domain" description="F-box" evidence="1">
    <location>
        <begin position="11"/>
        <end position="47"/>
    </location>
</feature>
<proteinExistence type="predicted"/>
<keyword evidence="3" id="KW-1185">Reference proteome</keyword>
<dbReference type="GeneID" id="33571421"/>
<dbReference type="Gene3D" id="3.80.10.10">
    <property type="entry name" value="Ribonuclease Inhibitor"/>
    <property type="match status" value="1"/>
</dbReference>
<evidence type="ECO:0000259" key="1">
    <source>
        <dbReference type="Pfam" id="PF12937"/>
    </source>
</evidence>
<sequence>MLPKDPFQVAELFHKIALSIPKDDQARCLRVCRRWNVVIMPIFWRHMLVDLFRSNQIPPISSYHRHGHLVKKLALQGTALHYSLVFSAQLCDLALASAMDLCGSILQGKVYLTSLCLDRVRFLDASGFWQTVSTNLHRLQHLIIRDTVVDFYAVPHFWMICQRIETLKLIRTTLAYGPDPTMEFRKLQVLVVKTVKGITKEELKQWVIQSNHLKRFEELNNDSSEEEEEHMVEWNQGL</sequence>
<dbReference type="AlphaFoldDB" id="A0A1Y2H3B1"/>
<dbReference type="InterPro" id="IPR001810">
    <property type="entry name" value="F-box_dom"/>
</dbReference>
<dbReference type="InParanoid" id="A0A1Y2H3B1"/>
<reference evidence="2 3" key="1">
    <citation type="submission" date="2016-07" db="EMBL/GenBank/DDBJ databases">
        <title>Pervasive Adenine N6-methylation of Active Genes in Fungi.</title>
        <authorList>
            <consortium name="DOE Joint Genome Institute"/>
            <person name="Mondo S.J."/>
            <person name="Dannebaum R.O."/>
            <person name="Kuo R.C."/>
            <person name="Labutti K."/>
            <person name="Haridas S."/>
            <person name="Kuo A."/>
            <person name="Salamov A."/>
            <person name="Ahrendt S.R."/>
            <person name="Lipzen A."/>
            <person name="Sullivan W."/>
            <person name="Andreopoulos W.B."/>
            <person name="Clum A."/>
            <person name="Lindquist E."/>
            <person name="Daum C."/>
            <person name="Ramamoorthy G.K."/>
            <person name="Gryganskyi A."/>
            <person name="Culley D."/>
            <person name="Magnuson J.K."/>
            <person name="James T.Y."/>
            <person name="O'Malley M.A."/>
            <person name="Stajich J.E."/>
            <person name="Spatafora J.W."/>
            <person name="Visel A."/>
            <person name="Grigoriev I.V."/>
        </authorList>
    </citation>
    <scope>NUCLEOTIDE SEQUENCE [LARGE SCALE GENOMIC DNA]</scope>
    <source>
        <strain evidence="2 3">NRRL 3116</strain>
    </source>
</reference>
<dbReference type="RefSeq" id="XP_021886678.1">
    <property type="nucleotide sequence ID" value="XM_022029578.1"/>
</dbReference>
<dbReference type="Proteomes" id="UP000193648">
    <property type="component" value="Unassembled WGS sequence"/>
</dbReference>
<dbReference type="OrthoDB" id="2267507at2759"/>
<comment type="caution">
    <text evidence="2">The sequence shown here is derived from an EMBL/GenBank/DDBJ whole genome shotgun (WGS) entry which is preliminary data.</text>
</comment>
<gene>
    <name evidence="2" type="ORF">BCR41DRAFT_418088</name>
</gene>
<dbReference type="InterPro" id="IPR036047">
    <property type="entry name" value="F-box-like_dom_sf"/>
</dbReference>
<evidence type="ECO:0000313" key="2">
    <source>
        <dbReference type="EMBL" id="ORZ29005.1"/>
    </source>
</evidence>
<dbReference type="InterPro" id="IPR032675">
    <property type="entry name" value="LRR_dom_sf"/>
</dbReference>
<name>A0A1Y2H3B1_9FUNG</name>
<accession>A0A1Y2H3B1</accession>
<protein>
    <recommendedName>
        <fullName evidence="1">F-box domain-containing protein</fullName>
    </recommendedName>
</protein>
<organism evidence="2 3">
    <name type="scientific">Lobosporangium transversale</name>
    <dbReference type="NCBI Taxonomy" id="64571"/>
    <lineage>
        <taxon>Eukaryota</taxon>
        <taxon>Fungi</taxon>
        <taxon>Fungi incertae sedis</taxon>
        <taxon>Mucoromycota</taxon>
        <taxon>Mortierellomycotina</taxon>
        <taxon>Mortierellomycetes</taxon>
        <taxon>Mortierellales</taxon>
        <taxon>Mortierellaceae</taxon>
        <taxon>Lobosporangium</taxon>
    </lineage>
</organism>
<dbReference type="Pfam" id="PF12937">
    <property type="entry name" value="F-box-like"/>
    <property type="match status" value="1"/>
</dbReference>